<reference evidence="1 2" key="1">
    <citation type="submission" date="2017-12" db="EMBL/GenBank/DDBJ databases">
        <authorList>
            <person name="Hurst M.R.H."/>
        </authorList>
    </citation>
    <scope>NUCLEOTIDE SEQUENCE [LARGE SCALE GENOMIC DNA]</scope>
    <source>
        <strain evidence="1 2">SY-3-19</strain>
    </source>
</reference>
<accession>A0A2S7K738</accession>
<proteinExistence type="predicted"/>
<sequence length="181" mass="19620">MILILILPVLGIGLRLMNEDKAPSKKAPVREIDLSVDVTELSFEETVAYINERCAGFTYWQTGSAASVKVTTLPVSLDRNGKLTLSTRYRAGGVESSSWFLLGDVAMSAHEFTDTVTSKQYTSIRFECQDDCIAYETSVASRAEPVQTTGRATLVCAYGDQVASALGHARRLLGDSSSALE</sequence>
<gene>
    <name evidence="1" type="ORF">CW354_08295</name>
</gene>
<protein>
    <submittedName>
        <fullName evidence="1">Uncharacterized protein</fullName>
    </submittedName>
</protein>
<dbReference type="AlphaFoldDB" id="A0A2S7K738"/>
<evidence type="ECO:0000313" key="1">
    <source>
        <dbReference type="EMBL" id="PQA88289.1"/>
    </source>
</evidence>
<keyword evidence="2" id="KW-1185">Reference proteome</keyword>
<evidence type="ECO:0000313" key="2">
    <source>
        <dbReference type="Proteomes" id="UP000239504"/>
    </source>
</evidence>
<name>A0A2S7K738_9PROT</name>
<dbReference type="Proteomes" id="UP000239504">
    <property type="component" value="Unassembled WGS sequence"/>
</dbReference>
<comment type="caution">
    <text evidence="1">The sequence shown here is derived from an EMBL/GenBank/DDBJ whole genome shotgun (WGS) entry which is preliminary data.</text>
</comment>
<dbReference type="EMBL" id="PJCH01000005">
    <property type="protein sequence ID" value="PQA88289.1"/>
    <property type="molecule type" value="Genomic_DNA"/>
</dbReference>
<organism evidence="1 2">
    <name type="scientific">Hyphococcus luteus</name>
    <dbReference type="NCBI Taxonomy" id="2058213"/>
    <lineage>
        <taxon>Bacteria</taxon>
        <taxon>Pseudomonadati</taxon>
        <taxon>Pseudomonadota</taxon>
        <taxon>Alphaproteobacteria</taxon>
        <taxon>Parvularculales</taxon>
        <taxon>Parvularculaceae</taxon>
        <taxon>Hyphococcus</taxon>
    </lineage>
</organism>